<dbReference type="Pfam" id="PF03707">
    <property type="entry name" value="MHYT"/>
    <property type="match status" value="3"/>
</dbReference>
<dbReference type="PANTHER" id="PTHR35152">
    <property type="entry name" value="DOMAIN SIGNALLING PROTEIN, PUTATIVE (AFU_ORTHOLOGUE AFUA_5G11310)-RELATED"/>
    <property type="match status" value="1"/>
</dbReference>
<keyword evidence="1" id="KW-0472">Membrane</keyword>
<feature type="transmembrane region" description="Helical" evidence="1">
    <location>
        <begin position="6"/>
        <end position="32"/>
    </location>
</feature>
<keyword evidence="1" id="KW-0812">Transmembrane</keyword>
<keyword evidence="5" id="KW-1185">Reference proteome</keyword>
<evidence type="ECO:0000313" key="4">
    <source>
        <dbReference type="EMBL" id="GIL27348.1"/>
    </source>
</evidence>
<feature type="transmembrane region" description="Helical" evidence="1">
    <location>
        <begin position="108"/>
        <end position="132"/>
    </location>
</feature>
<feature type="transmembrane region" description="Helical" evidence="1">
    <location>
        <begin position="44"/>
        <end position="69"/>
    </location>
</feature>
<dbReference type="AlphaFoldDB" id="A0A8J4AET2"/>
<evidence type="ECO:0000313" key="5">
    <source>
        <dbReference type="Proteomes" id="UP000614996"/>
    </source>
</evidence>
<dbReference type="PANTHER" id="PTHR35152:SF1">
    <property type="entry name" value="DOMAIN SIGNALLING PROTEIN, PUTATIVE (AFU_ORTHOLOGUE AFUA_5G11310)-RELATED"/>
    <property type="match status" value="1"/>
</dbReference>
<feature type="region of interest" description="Disordered" evidence="2">
    <location>
        <begin position="253"/>
        <end position="328"/>
    </location>
</feature>
<dbReference type="EMBL" id="BOPO01000042">
    <property type="protein sequence ID" value="GIL27348.1"/>
    <property type="molecule type" value="Genomic_DNA"/>
</dbReference>
<evidence type="ECO:0000256" key="2">
    <source>
        <dbReference type="SAM" id="MobiDB-lite"/>
    </source>
</evidence>
<organism evidence="4 5">
    <name type="scientific">Actinocatenispora comari</name>
    <dbReference type="NCBI Taxonomy" id="2807577"/>
    <lineage>
        <taxon>Bacteria</taxon>
        <taxon>Bacillati</taxon>
        <taxon>Actinomycetota</taxon>
        <taxon>Actinomycetes</taxon>
        <taxon>Micromonosporales</taxon>
        <taxon>Micromonosporaceae</taxon>
        <taxon>Actinocatenispora</taxon>
    </lineage>
</organism>
<feature type="compositionally biased region" description="Polar residues" evidence="2">
    <location>
        <begin position="293"/>
        <end position="302"/>
    </location>
</feature>
<dbReference type="Proteomes" id="UP000614996">
    <property type="component" value="Unassembled WGS sequence"/>
</dbReference>
<feature type="compositionally biased region" description="Low complexity" evidence="2">
    <location>
        <begin position="278"/>
        <end position="292"/>
    </location>
</feature>
<name>A0A8J4AET2_9ACTN</name>
<dbReference type="GO" id="GO:0016020">
    <property type="term" value="C:membrane"/>
    <property type="evidence" value="ECO:0007669"/>
    <property type="project" value="UniProtKB-UniRule"/>
</dbReference>
<accession>A0A8J4AET2</accession>
<evidence type="ECO:0000256" key="1">
    <source>
        <dbReference type="PROSITE-ProRule" id="PRU00244"/>
    </source>
</evidence>
<feature type="transmembrane region" description="Helical" evidence="1">
    <location>
        <begin position="213"/>
        <end position="234"/>
    </location>
</feature>
<feature type="transmembrane region" description="Helical" evidence="1">
    <location>
        <begin position="144"/>
        <end position="167"/>
    </location>
</feature>
<dbReference type="PROSITE" id="PS50924">
    <property type="entry name" value="MHYT"/>
    <property type="match status" value="1"/>
</dbReference>
<proteinExistence type="predicted"/>
<feature type="domain" description="MHYT" evidence="3">
    <location>
        <begin position="8"/>
        <end position="198"/>
    </location>
</feature>
<keyword evidence="1" id="KW-1133">Transmembrane helix</keyword>
<gene>
    <name evidence="4" type="ORF">NUM_26020</name>
</gene>
<evidence type="ECO:0000259" key="3">
    <source>
        <dbReference type="PROSITE" id="PS50924"/>
    </source>
</evidence>
<feature type="transmembrane region" description="Helical" evidence="1">
    <location>
        <begin position="81"/>
        <end position="101"/>
    </location>
</feature>
<reference evidence="5" key="1">
    <citation type="journal article" date="2021" name="Int. J. Syst. Evol. Microbiol.">
        <title>Actinocatenispora comari sp. nov., an endophytic actinomycete isolated from aerial parts of Comarum salesowianum.</title>
        <authorList>
            <person name="Oyunbileg N."/>
            <person name="Iizaka Y."/>
            <person name="Hamada M."/>
            <person name="Davaapurev B.O."/>
            <person name="Fukumoto A."/>
            <person name="Tsetseg B."/>
            <person name="Kato F."/>
            <person name="Tamura T."/>
            <person name="Batkhuu J."/>
            <person name="Anzai Y."/>
        </authorList>
    </citation>
    <scope>NUCLEOTIDE SEQUENCE [LARGE SCALE GENOMIC DNA]</scope>
    <source>
        <strain evidence="5">NUM-2625</strain>
    </source>
</reference>
<sequence length="328" mass="34099">MSMHHFSYGLLTPILAYAASYVGCLLGLMCAARARVLTGGGRRGWLLIASVSLGGTGIWVMHFIAMLGFTLDDATIRYNMPLTVVSALVAIVAVGAGLAVVGSDARKLYRIALAGVLTGVGVAGMHYLGMAAMVMPATMSFEPILFTLSVLIAVVAAAVALWFTLVIQGRVATLAAAAVMGVAVCGMHYTGMAAMRLTPDPTGGIGGTSFTGLLPPVLLVVSVVTVVLLIFVAFSASPAELVEDAEFAARMRRTAHERQERANAQQDLGPRPHSESVPAPSAGSLAAGAPQPVTSRSGQRTRLPSPTPSPTVHQQPISRRLNRRGTGD</sequence>
<dbReference type="InterPro" id="IPR005330">
    <property type="entry name" value="MHYT_dom"/>
</dbReference>
<protein>
    <recommendedName>
        <fullName evidence="3">MHYT domain-containing protein</fullName>
    </recommendedName>
</protein>
<feature type="transmembrane region" description="Helical" evidence="1">
    <location>
        <begin position="174"/>
        <end position="193"/>
    </location>
</feature>
<comment type="caution">
    <text evidence="4">The sequence shown here is derived from an EMBL/GenBank/DDBJ whole genome shotgun (WGS) entry which is preliminary data.</text>
</comment>